<dbReference type="Proteomes" id="UP000013201">
    <property type="component" value="Unassembled WGS sequence"/>
</dbReference>
<comment type="caution">
    <text evidence="2">The sequence shown here is derived from an EMBL/GenBank/DDBJ whole genome shotgun (WGS) entry which is preliminary data.</text>
</comment>
<dbReference type="EMBL" id="CAVK010000035">
    <property type="protein sequence ID" value="CCW16325.1"/>
    <property type="molecule type" value="Genomic_DNA"/>
</dbReference>
<dbReference type="InterPro" id="IPR021425">
    <property type="entry name" value="DUF3072"/>
</dbReference>
<feature type="region of interest" description="Disordered" evidence="1">
    <location>
        <begin position="49"/>
        <end position="75"/>
    </location>
</feature>
<keyword evidence="3" id="KW-1185">Reference proteome</keyword>
<gene>
    <name evidence="2" type="ORF">EBBID32_6590</name>
</gene>
<evidence type="ECO:0008006" key="4">
    <source>
        <dbReference type="Google" id="ProtNLM"/>
    </source>
</evidence>
<feature type="compositionally biased region" description="Basic and acidic residues" evidence="1">
    <location>
        <begin position="8"/>
        <end position="23"/>
    </location>
</feature>
<protein>
    <recommendedName>
        <fullName evidence="4">DUF3072 domain-containing protein</fullName>
    </recommendedName>
</protein>
<reference evidence="2 3" key="1">
    <citation type="submission" date="2013-03" db="EMBL/GenBank/DDBJ databases">
        <authorList>
            <person name="Le V."/>
        </authorList>
    </citation>
    <scope>NUCLEOTIDE SEQUENCE [LARGE SCALE GENOMIC DNA]</scope>
    <source>
        <strain evidence="2 3">BiD32</strain>
    </source>
</reference>
<feature type="compositionally biased region" description="Basic and acidic residues" evidence="1">
    <location>
        <begin position="60"/>
        <end position="69"/>
    </location>
</feature>
<name>N1MGI3_9SPHN</name>
<organism evidence="2 3">
    <name type="scientific">Sphingobium indicum BiD32</name>
    <dbReference type="NCBI Taxonomy" id="1301087"/>
    <lineage>
        <taxon>Bacteria</taxon>
        <taxon>Pseudomonadati</taxon>
        <taxon>Pseudomonadota</taxon>
        <taxon>Alphaproteobacteria</taxon>
        <taxon>Sphingomonadales</taxon>
        <taxon>Sphingomonadaceae</taxon>
        <taxon>Sphingobium</taxon>
    </lineage>
</organism>
<evidence type="ECO:0000313" key="2">
    <source>
        <dbReference type="EMBL" id="CCW16325.1"/>
    </source>
</evidence>
<evidence type="ECO:0000313" key="3">
    <source>
        <dbReference type="Proteomes" id="UP000013201"/>
    </source>
</evidence>
<sequence length="75" mass="8133">MTKQLHNPKLDEHPASNTEKDPENWVSGGDPLTGAQASYLMTLSEEAGEDLPAKNLSKAEASRGIDKLKTKLART</sequence>
<dbReference type="AlphaFoldDB" id="N1MGI3"/>
<reference evidence="3" key="2">
    <citation type="submission" date="2013-04" db="EMBL/GenBank/DDBJ databases">
        <title>Bisphenol A degrading Sphingobium sp. strain BiD32.</title>
        <authorList>
            <person name="Nielsen J.L."/>
            <person name="Zhou N.A."/>
            <person name="Kjeldal H."/>
        </authorList>
    </citation>
    <scope>NUCLEOTIDE SEQUENCE [LARGE SCALE GENOMIC DNA]</scope>
    <source>
        <strain evidence="3">BiD32</strain>
    </source>
</reference>
<evidence type="ECO:0000256" key="1">
    <source>
        <dbReference type="SAM" id="MobiDB-lite"/>
    </source>
</evidence>
<dbReference type="OrthoDB" id="9811751at2"/>
<accession>N1MGI3</accession>
<proteinExistence type="predicted"/>
<dbReference type="Pfam" id="PF11272">
    <property type="entry name" value="DUF3072"/>
    <property type="match status" value="1"/>
</dbReference>
<dbReference type="RefSeq" id="WP_006950726.1">
    <property type="nucleotide sequence ID" value="NZ_CAVK010000035.1"/>
</dbReference>
<feature type="region of interest" description="Disordered" evidence="1">
    <location>
        <begin position="1"/>
        <end position="36"/>
    </location>
</feature>